<feature type="transmembrane region" description="Helical" evidence="6">
    <location>
        <begin position="380"/>
        <end position="398"/>
    </location>
</feature>
<accession>A0A4Y2AB35</accession>
<evidence type="ECO:0000256" key="2">
    <source>
        <dbReference type="ARBA" id="ARBA00009172"/>
    </source>
</evidence>
<organism evidence="7 8">
    <name type="scientific">Araneus ventricosus</name>
    <name type="common">Orbweaver spider</name>
    <name type="synonym">Epeira ventricosa</name>
    <dbReference type="NCBI Taxonomy" id="182803"/>
    <lineage>
        <taxon>Eukaryota</taxon>
        <taxon>Metazoa</taxon>
        <taxon>Ecdysozoa</taxon>
        <taxon>Arthropoda</taxon>
        <taxon>Chelicerata</taxon>
        <taxon>Arachnida</taxon>
        <taxon>Araneae</taxon>
        <taxon>Araneomorphae</taxon>
        <taxon>Entelegynae</taxon>
        <taxon>Araneoidea</taxon>
        <taxon>Araneidae</taxon>
        <taxon>Araneus</taxon>
    </lineage>
</organism>
<dbReference type="InterPro" id="IPR051951">
    <property type="entry name" value="UNC-93_regulatory"/>
</dbReference>
<dbReference type="InterPro" id="IPR010291">
    <property type="entry name" value="Ion_channel_UNC-93"/>
</dbReference>
<evidence type="ECO:0000313" key="7">
    <source>
        <dbReference type="EMBL" id="GBL76436.1"/>
    </source>
</evidence>
<evidence type="ECO:0000313" key="8">
    <source>
        <dbReference type="Proteomes" id="UP000499080"/>
    </source>
</evidence>
<dbReference type="GO" id="GO:0016020">
    <property type="term" value="C:membrane"/>
    <property type="evidence" value="ECO:0007669"/>
    <property type="project" value="UniProtKB-SubCell"/>
</dbReference>
<dbReference type="PANTHER" id="PTHR19444:SF13">
    <property type="entry name" value="PROTEIN UNC-93 HOMOLOG A"/>
    <property type="match status" value="1"/>
</dbReference>
<gene>
    <name evidence="7" type="primary">CG4928_0</name>
    <name evidence="7" type="ORF">AVEN_53201_1</name>
</gene>
<dbReference type="InterPro" id="IPR036259">
    <property type="entry name" value="MFS_trans_sf"/>
</dbReference>
<evidence type="ECO:0000256" key="4">
    <source>
        <dbReference type="ARBA" id="ARBA00022989"/>
    </source>
</evidence>
<comment type="subcellular location">
    <subcellularLocation>
        <location evidence="1">Membrane</location>
        <topology evidence="1">Multi-pass membrane protein</topology>
    </subcellularLocation>
</comment>
<feature type="transmembrane region" description="Helical" evidence="6">
    <location>
        <begin position="53"/>
        <end position="73"/>
    </location>
</feature>
<dbReference type="AlphaFoldDB" id="A0A4Y2AB35"/>
<feature type="transmembrane region" description="Helical" evidence="6">
    <location>
        <begin position="329"/>
        <end position="350"/>
    </location>
</feature>
<dbReference type="Pfam" id="PF05978">
    <property type="entry name" value="UNC-93"/>
    <property type="match status" value="2"/>
</dbReference>
<comment type="similarity">
    <text evidence="2">Belongs to the unc-93 family.</text>
</comment>
<dbReference type="EMBL" id="BGPR01000010">
    <property type="protein sequence ID" value="GBL76436.1"/>
    <property type="molecule type" value="Genomic_DNA"/>
</dbReference>
<evidence type="ECO:0000256" key="6">
    <source>
        <dbReference type="SAM" id="Phobius"/>
    </source>
</evidence>
<evidence type="ECO:0000256" key="5">
    <source>
        <dbReference type="ARBA" id="ARBA00023136"/>
    </source>
</evidence>
<protein>
    <submittedName>
        <fullName evidence="7">UNC93-like protein</fullName>
    </submittedName>
</protein>
<name>A0A4Y2AB35_ARAVE</name>
<dbReference type="Gene3D" id="1.20.1250.20">
    <property type="entry name" value="MFS general substrate transporter like domains"/>
    <property type="match status" value="1"/>
</dbReference>
<feature type="transmembrane region" description="Helical" evidence="6">
    <location>
        <begin position="80"/>
        <end position="101"/>
    </location>
</feature>
<feature type="transmembrane region" description="Helical" evidence="6">
    <location>
        <begin position="443"/>
        <end position="462"/>
    </location>
</feature>
<evidence type="ECO:0000256" key="3">
    <source>
        <dbReference type="ARBA" id="ARBA00022692"/>
    </source>
</evidence>
<comment type="caution">
    <text evidence="7">The sequence shown here is derived from an EMBL/GenBank/DDBJ whole genome shotgun (WGS) entry which is preliminary data.</text>
</comment>
<keyword evidence="8" id="KW-1185">Reference proteome</keyword>
<feature type="transmembrane region" description="Helical" evidence="6">
    <location>
        <begin position="468"/>
        <end position="488"/>
    </location>
</feature>
<proteinExistence type="inferred from homology"/>
<feature type="transmembrane region" description="Helical" evidence="6">
    <location>
        <begin position="418"/>
        <end position="436"/>
    </location>
</feature>
<feature type="transmembrane region" description="Helical" evidence="6">
    <location>
        <begin position="533"/>
        <end position="550"/>
    </location>
</feature>
<keyword evidence="5 6" id="KW-0472">Membrane</keyword>
<keyword evidence="4 6" id="KW-1133">Transmembrane helix</keyword>
<dbReference type="OrthoDB" id="78663at2759"/>
<feature type="transmembrane region" description="Helical" evidence="6">
    <location>
        <begin position="15"/>
        <end position="33"/>
    </location>
</feature>
<keyword evidence="3 6" id="KW-0812">Transmembrane</keyword>
<reference evidence="7 8" key="1">
    <citation type="journal article" date="2019" name="Sci. Rep.">
        <title>Orb-weaving spider Araneus ventricosus genome elucidates the spidroin gene catalogue.</title>
        <authorList>
            <person name="Kono N."/>
            <person name="Nakamura H."/>
            <person name="Ohtoshi R."/>
            <person name="Moran D.A.P."/>
            <person name="Shinohara A."/>
            <person name="Yoshida Y."/>
            <person name="Fujiwara M."/>
            <person name="Mori M."/>
            <person name="Tomita M."/>
            <person name="Arakawa K."/>
        </authorList>
    </citation>
    <scope>NUCLEOTIDE SEQUENCE [LARGE SCALE GENOMIC DNA]</scope>
</reference>
<evidence type="ECO:0000256" key="1">
    <source>
        <dbReference type="ARBA" id="ARBA00004141"/>
    </source>
</evidence>
<sequence>MEQTSGNANFSKLRIIKNLTVLSIAFLLLYTAYNGLTMLQSTMNKIKGIGTTGQAVLFITYGISSLLISSYAIKKLGIKTAQILGMVFYLPYIAANFYPSWITIIPSAILIGIGSTLNWGAQCTYFNECSVLYNRIVNKSRVNNTNSAPVCTSNTSHNYTSNIQMTEKQAPSNHEERTKQVLNKENKVFSYYTLTSSPSQSKHISNSIPGNVDVNNNQFFTTSDSEIKLSETLKDVPLDGKDDTSCNDTQKQKCPKSLSSTNALFFGFHGLAYCSSQIWSNLICFSVLNYGITENFYKTLNCSCGAGFCGTDEECVDESIEEVPRETRYFLTGLCVACGAIGALVVWLFLDPMDKKEEKVSFSLDQFLVTIRYIKKKEQLFVIPITILGGMIQAFYTADITKSYIACAWTISQVGMVTVFYGIASALSSILSGVLIKHFGRIPVLFLCQILNVANLVFLLLWNPDAQAPYVFYIEGAVFGFIVGIFHTQTKALYGTFFEGDEETAFSSCNMYSSIGWSLPFVYSDFLCTSVKIYILLTLACVGIVGYLLSERSFSLRNKQIGTSSLTSHS</sequence>
<dbReference type="PANTHER" id="PTHR19444">
    <property type="entry name" value="UNC-93 RELATED"/>
    <property type="match status" value="1"/>
</dbReference>
<dbReference type="SUPFAM" id="SSF103473">
    <property type="entry name" value="MFS general substrate transporter"/>
    <property type="match status" value="2"/>
</dbReference>
<dbReference type="Proteomes" id="UP000499080">
    <property type="component" value="Unassembled WGS sequence"/>
</dbReference>